<organism evidence="3 4">
    <name type="scientific">Candidatus Enterocloster faecavium</name>
    <dbReference type="NCBI Taxonomy" id="2838560"/>
    <lineage>
        <taxon>Bacteria</taxon>
        <taxon>Bacillati</taxon>
        <taxon>Bacillota</taxon>
        <taxon>Clostridia</taxon>
        <taxon>Lachnospirales</taxon>
        <taxon>Lachnospiraceae</taxon>
        <taxon>Enterocloster</taxon>
    </lineage>
</organism>
<dbReference type="Proteomes" id="UP000886804">
    <property type="component" value="Unassembled WGS sequence"/>
</dbReference>
<keyword evidence="2" id="KW-0472">Membrane</keyword>
<accession>A0A9D2L8B6</accession>
<reference evidence="3" key="2">
    <citation type="submission" date="2021-04" db="EMBL/GenBank/DDBJ databases">
        <authorList>
            <person name="Gilroy R."/>
        </authorList>
    </citation>
    <scope>NUCLEOTIDE SEQUENCE</scope>
    <source>
        <strain evidence="3">CHK188-4685</strain>
    </source>
</reference>
<sequence length="241" mass="27669">MFQGFFNYDNPVWRFIGKLGDLILLNVLWTVCSIPIFTIGAATTAVYYVTLKMVRDENDSTIRSFFHSFKDNFKQATVIWLIFLAVGLMLAFDIWFFVTGQAPVPGTLGNLMTAIAGGLTILYIFAYTYVFPLQARFYNPVKYTIRNAFFMSIRHLFQTIGIVCMDILIVVGAVASLFYMPQIFALFILFGMPLTAFANSYLFVPIFKRYSPKERDGEEMRPLFEDEDESVKEAVDRLKNE</sequence>
<feature type="transmembrane region" description="Helical" evidence="2">
    <location>
        <begin position="110"/>
        <end position="135"/>
    </location>
</feature>
<dbReference type="InterPro" id="IPR006938">
    <property type="entry name" value="DUF624"/>
</dbReference>
<feature type="compositionally biased region" description="Basic and acidic residues" evidence="1">
    <location>
        <begin position="215"/>
        <end position="224"/>
    </location>
</feature>
<dbReference type="EMBL" id="DWYS01000093">
    <property type="protein sequence ID" value="HJB07741.1"/>
    <property type="molecule type" value="Genomic_DNA"/>
</dbReference>
<dbReference type="AlphaFoldDB" id="A0A9D2L8B6"/>
<gene>
    <name evidence="3" type="ORF">H9716_07745</name>
</gene>
<evidence type="ECO:0000313" key="3">
    <source>
        <dbReference type="EMBL" id="HJB07741.1"/>
    </source>
</evidence>
<evidence type="ECO:0000256" key="2">
    <source>
        <dbReference type="SAM" id="Phobius"/>
    </source>
</evidence>
<feature type="transmembrane region" description="Helical" evidence="2">
    <location>
        <begin position="78"/>
        <end position="98"/>
    </location>
</feature>
<proteinExistence type="predicted"/>
<name>A0A9D2L8B6_9FIRM</name>
<feature type="transmembrane region" description="Helical" evidence="2">
    <location>
        <begin position="156"/>
        <end position="178"/>
    </location>
</feature>
<feature type="transmembrane region" description="Helical" evidence="2">
    <location>
        <begin position="184"/>
        <end position="204"/>
    </location>
</feature>
<keyword evidence="2" id="KW-1133">Transmembrane helix</keyword>
<evidence type="ECO:0000256" key="1">
    <source>
        <dbReference type="SAM" id="MobiDB-lite"/>
    </source>
</evidence>
<feature type="region of interest" description="Disordered" evidence="1">
    <location>
        <begin position="215"/>
        <end position="241"/>
    </location>
</feature>
<dbReference type="Pfam" id="PF04854">
    <property type="entry name" value="DUF624"/>
    <property type="match status" value="1"/>
</dbReference>
<evidence type="ECO:0000313" key="4">
    <source>
        <dbReference type="Proteomes" id="UP000886804"/>
    </source>
</evidence>
<feature type="transmembrane region" description="Helical" evidence="2">
    <location>
        <begin position="23"/>
        <end position="49"/>
    </location>
</feature>
<keyword evidence="2" id="KW-0812">Transmembrane</keyword>
<feature type="compositionally biased region" description="Basic and acidic residues" evidence="1">
    <location>
        <begin position="231"/>
        <end position="241"/>
    </location>
</feature>
<reference evidence="3" key="1">
    <citation type="journal article" date="2021" name="PeerJ">
        <title>Extensive microbial diversity within the chicken gut microbiome revealed by metagenomics and culture.</title>
        <authorList>
            <person name="Gilroy R."/>
            <person name="Ravi A."/>
            <person name="Getino M."/>
            <person name="Pursley I."/>
            <person name="Horton D.L."/>
            <person name="Alikhan N.F."/>
            <person name="Baker D."/>
            <person name="Gharbi K."/>
            <person name="Hall N."/>
            <person name="Watson M."/>
            <person name="Adriaenssens E.M."/>
            <person name="Foster-Nyarko E."/>
            <person name="Jarju S."/>
            <person name="Secka A."/>
            <person name="Antonio M."/>
            <person name="Oren A."/>
            <person name="Chaudhuri R.R."/>
            <person name="La Ragione R."/>
            <person name="Hildebrand F."/>
            <person name="Pallen M.J."/>
        </authorList>
    </citation>
    <scope>NUCLEOTIDE SEQUENCE</scope>
    <source>
        <strain evidence="3">CHK188-4685</strain>
    </source>
</reference>
<protein>
    <submittedName>
        <fullName evidence="3">YesL family protein</fullName>
    </submittedName>
</protein>
<comment type="caution">
    <text evidence="3">The sequence shown here is derived from an EMBL/GenBank/DDBJ whole genome shotgun (WGS) entry which is preliminary data.</text>
</comment>